<reference evidence="3" key="3">
    <citation type="submission" date="2018-08" db="UniProtKB">
        <authorList>
            <consortium name="EnsemblPlants"/>
        </authorList>
    </citation>
    <scope>IDENTIFICATION</scope>
    <source>
        <strain evidence="3">cv. Bd21</strain>
    </source>
</reference>
<dbReference type="AlphaFoldDB" id="A0A2K2CUE2"/>
<sequence length="100" mass="11869">MLVAGLMYISYDYFLKRDSQRTTKPFMAYAEVAADPFFFLEHAERRVFSIKKKAQEVQVQATAKTPAGAKRKTKKIEKEETEKKKKRPWQLYKERERSNC</sequence>
<dbReference type="EnsemblPlants" id="PNT65648">
    <property type="protein sequence ID" value="PNT65648"/>
    <property type="gene ID" value="BRADI_3g00184v3"/>
</dbReference>
<dbReference type="EMBL" id="CM000882">
    <property type="protein sequence ID" value="PNT65648.1"/>
    <property type="molecule type" value="Genomic_DNA"/>
</dbReference>
<dbReference type="InParanoid" id="A0A2K2CUE2"/>
<dbReference type="Proteomes" id="UP000008810">
    <property type="component" value="Chromosome 3"/>
</dbReference>
<proteinExistence type="predicted"/>
<evidence type="ECO:0000256" key="1">
    <source>
        <dbReference type="SAM" id="MobiDB-lite"/>
    </source>
</evidence>
<feature type="region of interest" description="Disordered" evidence="1">
    <location>
        <begin position="61"/>
        <end position="100"/>
    </location>
</feature>
<evidence type="ECO:0000313" key="3">
    <source>
        <dbReference type="EnsemblPlants" id="PNT65648"/>
    </source>
</evidence>
<evidence type="ECO:0000313" key="2">
    <source>
        <dbReference type="EMBL" id="PNT65648.1"/>
    </source>
</evidence>
<name>A0A2K2CUE2_BRADI</name>
<evidence type="ECO:0000313" key="4">
    <source>
        <dbReference type="Proteomes" id="UP000008810"/>
    </source>
</evidence>
<gene>
    <name evidence="2" type="ORF">BRADI_3g00184v3</name>
</gene>
<protein>
    <submittedName>
        <fullName evidence="2 3">Uncharacterized protein</fullName>
    </submittedName>
</protein>
<dbReference type="Gramene" id="PNT65648">
    <property type="protein sequence ID" value="PNT65648"/>
    <property type="gene ID" value="BRADI_3g00184v3"/>
</dbReference>
<reference evidence="2" key="2">
    <citation type="submission" date="2017-06" db="EMBL/GenBank/DDBJ databases">
        <title>WGS assembly of Brachypodium distachyon.</title>
        <authorList>
            <consortium name="The International Brachypodium Initiative"/>
            <person name="Lucas S."/>
            <person name="Harmon-Smith M."/>
            <person name="Lail K."/>
            <person name="Tice H."/>
            <person name="Grimwood J."/>
            <person name="Bruce D."/>
            <person name="Barry K."/>
            <person name="Shu S."/>
            <person name="Lindquist E."/>
            <person name="Wang M."/>
            <person name="Pitluck S."/>
            <person name="Vogel J.P."/>
            <person name="Garvin D.F."/>
            <person name="Mockler T.C."/>
            <person name="Schmutz J."/>
            <person name="Rokhsar D."/>
            <person name="Bevan M.W."/>
        </authorList>
    </citation>
    <scope>NUCLEOTIDE SEQUENCE</scope>
    <source>
        <strain evidence="2">Bd21</strain>
    </source>
</reference>
<organism evidence="2">
    <name type="scientific">Brachypodium distachyon</name>
    <name type="common">Purple false brome</name>
    <name type="synonym">Trachynia distachya</name>
    <dbReference type="NCBI Taxonomy" id="15368"/>
    <lineage>
        <taxon>Eukaryota</taxon>
        <taxon>Viridiplantae</taxon>
        <taxon>Streptophyta</taxon>
        <taxon>Embryophyta</taxon>
        <taxon>Tracheophyta</taxon>
        <taxon>Spermatophyta</taxon>
        <taxon>Magnoliopsida</taxon>
        <taxon>Liliopsida</taxon>
        <taxon>Poales</taxon>
        <taxon>Poaceae</taxon>
        <taxon>BOP clade</taxon>
        <taxon>Pooideae</taxon>
        <taxon>Stipodae</taxon>
        <taxon>Brachypodieae</taxon>
        <taxon>Brachypodium</taxon>
    </lineage>
</organism>
<reference evidence="2 3" key="1">
    <citation type="journal article" date="2010" name="Nature">
        <title>Genome sequencing and analysis of the model grass Brachypodium distachyon.</title>
        <authorList>
            <consortium name="International Brachypodium Initiative"/>
        </authorList>
    </citation>
    <scope>NUCLEOTIDE SEQUENCE [LARGE SCALE GENOMIC DNA]</scope>
    <source>
        <strain evidence="2 3">Bd21</strain>
    </source>
</reference>
<keyword evidence="4" id="KW-1185">Reference proteome</keyword>
<accession>A0A2K2CUE2</accession>